<evidence type="ECO:0000313" key="2">
    <source>
        <dbReference type="Proteomes" id="UP000001054"/>
    </source>
</evidence>
<gene>
    <name evidence="1" type="ordered locus">NGR_b19990</name>
</gene>
<accession>C3KM10</accession>
<reference evidence="2" key="1">
    <citation type="journal article" date="2004" name="J. Bacteriol.">
        <title>An evolutionary hot spot: the pNGR234b replicon of Rhizobium sp. strain NGR234.</title>
        <authorList>
            <person name="Streit W.R."/>
            <person name="Schmitz R.A."/>
            <person name="Perret X."/>
            <person name="Staehelin C."/>
            <person name="Deakin W.J."/>
            <person name="Raasch C."/>
            <person name="Liesegang H."/>
            <person name="Broughton W.J."/>
        </authorList>
    </citation>
    <scope>NUCLEOTIDE SEQUENCE [LARGE SCALE GENOMIC DNA]</scope>
    <source>
        <strain evidence="2">NBRC 101917 / NGR234</strain>
    </source>
</reference>
<dbReference type="PATRIC" id="fig|394.7.peg.2417"/>
<keyword evidence="2" id="KW-1185">Reference proteome</keyword>
<dbReference type="OrthoDB" id="7595282at2"/>
<proteinExistence type="predicted"/>
<organism evidence="1 2">
    <name type="scientific">Sinorhizobium fredii (strain NBRC 101917 / NGR234)</name>
    <dbReference type="NCBI Taxonomy" id="394"/>
    <lineage>
        <taxon>Bacteria</taxon>
        <taxon>Pseudomonadati</taxon>
        <taxon>Pseudomonadota</taxon>
        <taxon>Alphaproteobacteria</taxon>
        <taxon>Hyphomicrobiales</taxon>
        <taxon>Rhizobiaceae</taxon>
        <taxon>Sinorhizobium/Ensifer group</taxon>
        <taxon>Sinorhizobium</taxon>
    </lineage>
</organism>
<evidence type="ECO:0000313" key="1">
    <source>
        <dbReference type="EMBL" id="ACP23446.1"/>
    </source>
</evidence>
<dbReference type="KEGG" id="rhi:NGR_b19990"/>
<dbReference type="AlphaFoldDB" id="C3KM10"/>
<reference evidence="1 2" key="2">
    <citation type="journal article" date="2009" name="Appl. Environ. Microbiol.">
        <title>Rhizobium sp. strain NGR234 possesses a remarkable number of secretion systems.</title>
        <authorList>
            <person name="Schmeisser C."/>
            <person name="Liesegang H."/>
            <person name="Krysciak D."/>
            <person name="Bakkou N."/>
            <person name="Le Quere A."/>
            <person name="Wollherr A."/>
            <person name="Heinemeyer I."/>
            <person name="Morgenstern B."/>
            <person name="Pommerening-Roeser A."/>
            <person name="Flores M."/>
            <person name="Palacios R."/>
            <person name="Brenner S."/>
            <person name="Gottschalk G."/>
            <person name="Schmitz R.A."/>
            <person name="Broughton W.J."/>
            <person name="Perret X."/>
            <person name="Strittmatter A.W."/>
            <person name="Streit W.R."/>
        </authorList>
    </citation>
    <scope>NUCLEOTIDE SEQUENCE [LARGE SCALE GENOMIC DNA]</scope>
    <source>
        <strain evidence="2">NBRC 101917 / NGR234</strain>
    </source>
</reference>
<dbReference type="RefSeq" id="WP_015888066.1">
    <property type="nucleotide sequence ID" value="NC_012586.1"/>
</dbReference>
<protein>
    <submittedName>
        <fullName evidence="1">Uncharacterized protein</fullName>
    </submittedName>
</protein>
<dbReference type="Proteomes" id="UP000001054">
    <property type="component" value="Plasmid pNGR234b"/>
</dbReference>
<dbReference type="EMBL" id="CP000874">
    <property type="protein sequence ID" value="ACP23446.1"/>
    <property type="molecule type" value="Genomic_DNA"/>
</dbReference>
<name>C3KM10_SINFN</name>
<geneLocation type="plasmid" evidence="2">
    <name>sym pNGR234b</name>
</geneLocation>
<sequence>MDAEAGSKRVPCSEEEVSEFFDRMTSAQKRDAYRFAVKCATACLADADELISEAYVRMCDGRRTRLSDTDDLFPVLLGTIKSLASDVQFITERTRIRRMGSGKEKGKYRVIERDADHGTIAVDEASADAGDVVDRMDPDEYLKPCLAIKKGGNCGTVPFFTRMELERFRDDLRQRITVQEASPWLSPIERASRKAHRPTKDVIRLLLEGKLKTVAYSRSEHGYAALLVDPAEIRMKIRRKRRNTDRMTAQSIAKELNATPGTVAALVDHGHIPASAVKLQPDGRKVRSVARADFDAFRSTYQSVFHLAKELGTSPTRLFRELALLGVQPAFDRSVFYAAYYRRADIESHRSNVVARVAQSIRRDTKAVAGEPSSDHVSTAT</sequence>
<keyword evidence="1" id="KW-0614">Plasmid</keyword>
<dbReference type="HOGENOM" id="CLU_725363_0_0_5"/>